<evidence type="ECO:0000259" key="2">
    <source>
        <dbReference type="PROSITE" id="PS50125"/>
    </source>
</evidence>
<dbReference type="GO" id="GO:0035556">
    <property type="term" value="P:intracellular signal transduction"/>
    <property type="evidence" value="ECO:0007669"/>
    <property type="project" value="InterPro"/>
</dbReference>
<dbReference type="RefSeq" id="WP_076817955.1">
    <property type="nucleotide sequence ID" value="NZ_MOMC01000032.1"/>
</dbReference>
<feature type="domain" description="Guanylate cyclase" evidence="2">
    <location>
        <begin position="129"/>
        <end position="248"/>
    </location>
</feature>
<dbReference type="GO" id="GO:0009190">
    <property type="term" value="P:cyclic nucleotide biosynthetic process"/>
    <property type="evidence" value="ECO:0007669"/>
    <property type="project" value="InterPro"/>
</dbReference>
<comment type="caution">
    <text evidence="3">The sequence shown here is derived from an EMBL/GenBank/DDBJ whole genome shotgun (WGS) entry which is preliminary data.</text>
</comment>
<dbReference type="SUPFAM" id="SSF55073">
    <property type="entry name" value="Nucleotide cyclase"/>
    <property type="match status" value="1"/>
</dbReference>
<proteinExistence type="predicted"/>
<accession>A0A1V2IAK9</accession>
<reference evidence="4" key="1">
    <citation type="submission" date="2016-10" db="EMBL/GenBank/DDBJ databases">
        <title>Frankia sp. NRRL B-16386 Genome sequencing.</title>
        <authorList>
            <person name="Ghodhbane-Gtari F."/>
            <person name="Swanson E."/>
            <person name="Gueddou A."/>
            <person name="Hezbri K."/>
            <person name="Ktari K."/>
            <person name="Nouioui I."/>
            <person name="Morris K."/>
            <person name="Simpson S."/>
            <person name="Abebe-Akele F."/>
            <person name="Thomas K."/>
            <person name="Gtari M."/>
            <person name="Tisa L.S."/>
        </authorList>
    </citation>
    <scope>NUCLEOTIDE SEQUENCE [LARGE SCALE GENOMIC DNA]</scope>
    <source>
        <strain evidence="4">NRRL B-16386</strain>
    </source>
</reference>
<dbReference type="STRING" id="1834516.BL253_16400"/>
<protein>
    <recommendedName>
        <fullName evidence="2">Guanylate cyclase domain-containing protein</fullName>
    </recommendedName>
</protein>
<dbReference type="InterPro" id="IPR045430">
    <property type="entry name" value="EAD1"/>
</dbReference>
<name>A0A1V2IAK9_9ACTN</name>
<dbReference type="GO" id="GO:0004016">
    <property type="term" value="F:adenylate cyclase activity"/>
    <property type="evidence" value="ECO:0007669"/>
    <property type="project" value="UniProtKB-ARBA"/>
</dbReference>
<dbReference type="Pfam" id="PF19955">
    <property type="entry name" value="EAD1"/>
    <property type="match status" value="1"/>
</dbReference>
<dbReference type="InterPro" id="IPR001054">
    <property type="entry name" value="A/G_cyclase"/>
</dbReference>
<keyword evidence="4" id="KW-1185">Reference proteome</keyword>
<dbReference type="PROSITE" id="PS50125">
    <property type="entry name" value="GUANYLATE_CYCLASE_2"/>
    <property type="match status" value="1"/>
</dbReference>
<feature type="compositionally biased region" description="Low complexity" evidence="1">
    <location>
        <begin position="316"/>
        <end position="337"/>
    </location>
</feature>
<dbReference type="InterPro" id="IPR000157">
    <property type="entry name" value="TIR_dom"/>
</dbReference>
<feature type="compositionally biased region" description="Low complexity" evidence="1">
    <location>
        <begin position="91"/>
        <end position="101"/>
    </location>
</feature>
<dbReference type="InterPro" id="IPR029787">
    <property type="entry name" value="Nucleotide_cyclase"/>
</dbReference>
<gene>
    <name evidence="3" type="ORF">BL253_16400</name>
</gene>
<evidence type="ECO:0000256" key="1">
    <source>
        <dbReference type="SAM" id="MobiDB-lite"/>
    </source>
</evidence>
<dbReference type="EMBL" id="MOMC01000032">
    <property type="protein sequence ID" value="ONH29461.1"/>
    <property type="molecule type" value="Genomic_DNA"/>
</dbReference>
<dbReference type="AlphaFoldDB" id="A0A1V2IAK9"/>
<dbReference type="SUPFAM" id="SSF52200">
    <property type="entry name" value="Toll/Interleukin receptor TIR domain"/>
    <property type="match status" value="1"/>
</dbReference>
<dbReference type="Proteomes" id="UP000188929">
    <property type="component" value="Unassembled WGS sequence"/>
</dbReference>
<feature type="region of interest" description="Disordered" evidence="1">
    <location>
        <begin position="91"/>
        <end position="121"/>
    </location>
</feature>
<evidence type="ECO:0000313" key="4">
    <source>
        <dbReference type="Proteomes" id="UP000188929"/>
    </source>
</evidence>
<dbReference type="Pfam" id="PF13676">
    <property type="entry name" value="TIR_2"/>
    <property type="match status" value="1"/>
</dbReference>
<dbReference type="InterPro" id="IPR035897">
    <property type="entry name" value="Toll_tir_struct_dom_sf"/>
</dbReference>
<dbReference type="Gene3D" id="3.40.50.10140">
    <property type="entry name" value="Toll/interleukin-1 receptor homology (TIR) domain"/>
    <property type="match status" value="1"/>
</dbReference>
<feature type="region of interest" description="Disordered" evidence="1">
    <location>
        <begin position="315"/>
        <end position="342"/>
    </location>
</feature>
<dbReference type="Gene3D" id="3.30.70.1230">
    <property type="entry name" value="Nucleotide cyclase"/>
    <property type="match status" value="1"/>
</dbReference>
<evidence type="ECO:0000313" key="3">
    <source>
        <dbReference type="EMBL" id="ONH29461.1"/>
    </source>
</evidence>
<dbReference type="OrthoDB" id="3204097at2"/>
<organism evidence="3 4">
    <name type="scientific">Pseudofrankia asymbiotica</name>
    <dbReference type="NCBI Taxonomy" id="1834516"/>
    <lineage>
        <taxon>Bacteria</taxon>
        <taxon>Bacillati</taxon>
        <taxon>Actinomycetota</taxon>
        <taxon>Actinomycetes</taxon>
        <taxon>Frankiales</taxon>
        <taxon>Frankiaceae</taxon>
        <taxon>Pseudofrankia</taxon>
    </lineage>
</organism>
<sequence length="499" mass="53387">MTERLQDDEVLELARVFRDSLSGGQLLLHAGLPEFLIPTGAANSLTFWQAVSEALDAGGVDGGRFRILARAAEIFPANRLFPGRVDDLRAAGAAPGRRPGGSTTDAARGRDRVGATSGSGAGGLPKPATVIVLDAVGYSPRGAMVHLEIRRGLREIIEDAVADAGISPESLRSQDKGDGLLMVASSEVPKAVIGIRFVDELRRGLRSFNRTRNDLGRIRLRLALHHGDVIEDGTGWAGNAVIVACRLVDAPPIKKALDDHPADVALIVSSAFYDDVVDLELLGVDPAEYREVAVDVPKFSGKAWLTLPGRPGWVRESPSPAAAAGPATAAGTPAEGESANDELPGDAVKWDFLIAAAAEDADWCEWIAFVLEKGDKYRAHVETWDVQAGDHAVRQLEAAMNVAHRTIIVVSEHLEAAPRAQAVWMNKWVDDPGGEHRSVVPVILGEYEPAGLLFGIKPIRLRVNDPEAAEKELLSQIDRTVAGRYRPDAQPPFPGLAGR</sequence>